<reference evidence="2 3" key="1">
    <citation type="submission" date="2014-03" db="EMBL/GenBank/DDBJ databases">
        <title>Genome sequence of Sphingobium yanoikuyae B1.</title>
        <authorList>
            <person name="Gan H.M."/>
            <person name="Gan H.Y."/>
            <person name="Savka M.A."/>
        </authorList>
    </citation>
    <scope>NUCLEOTIDE SEQUENCE [LARGE SCALE GENOMIC DNA]</scope>
    <source>
        <strain evidence="2 3">B1</strain>
    </source>
</reference>
<dbReference type="Proteomes" id="UP000028534">
    <property type="component" value="Unassembled WGS sequence"/>
</dbReference>
<dbReference type="AlphaFoldDB" id="A0A084ESX9"/>
<sequence length="210" mass="23446">MGLSILANGGCIFAEHPDVPAPDARILWHADRDPEILRLSLLRAEQDDDDGIDPAAWTDFLTIGEGAKGCKPLLLSDGWRRIRLDIVEGSLALPPPLRPFFHIEGVSSARGPLRALNRFLDFLSHRRLRPALYPAEPRMARWLLLLRVQDALREGASHRDIGIALFGADRVAIQWDGPTDALRSRVRRLVRDAQLMASGGYRQLLGRDPD</sequence>
<protein>
    <recommendedName>
        <fullName evidence="1">T6SS Transcription factor RovC-like DNA binding domain-containing protein</fullName>
    </recommendedName>
</protein>
<gene>
    <name evidence="2" type="ORF">CP98_00520</name>
</gene>
<proteinExistence type="predicted"/>
<dbReference type="InterPro" id="IPR018754">
    <property type="entry name" value="RovC-like_DNA-bd"/>
</dbReference>
<dbReference type="RefSeq" id="WP_051886564.1">
    <property type="nucleotide sequence ID" value="NZ_JGVR01000002.1"/>
</dbReference>
<evidence type="ECO:0000259" key="1">
    <source>
        <dbReference type="Pfam" id="PF10074"/>
    </source>
</evidence>
<dbReference type="PATRIC" id="fig|13690.10.peg.540"/>
<name>A0A084ESX9_SPHYA</name>
<dbReference type="eggNOG" id="COG5419">
    <property type="taxonomic scope" value="Bacteria"/>
</dbReference>
<accession>A0A084ESX9</accession>
<comment type="caution">
    <text evidence="2">The sequence shown here is derived from an EMBL/GenBank/DDBJ whole genome shotgun (WGS) entry which is preliminary data.</text>
</comment>
<dbReference type="EMBL" id="JGVR01000002">
    <property type="protein sequence ID" value="KEZ21071.1"/>
    <property type="molecule type" value="Genomic_DNA"/>
</dbReference>
<evidence type="ECO:0000313" key="2">
    <source>
        <dbReference type="EMBL" id="KEZ21071.1"/>
    </source>
</evidence>
<feature type="domain" description="T6SS Transcription factor RovC-like DNA binding" evidence="1">
    <location>
        <begin position="113"/>
        <end position="205"/>
    </location>
</feature>
<organism evidence="2 3">
    <name type="scientific">Sphingobium yanoikuyae</name>
    <name type="common">Sphingomonas yanoikuyae</name>
    <dbReference type="NCBI Taxonomy" id="13690"/>
    <lineage>
        <taxon>Bacteria</taxon>
        <taxon>Pseudomonadati</taxon>
        <taxon>Pseudomonadota</taxon>
        <taxon>Alphaproteobacteria</taxon>
        <taxon>Sphingomonadales</taxon>
        <taxon>Sphingomonadaceae</taxon>
        <taxon>Sphingobium</taxon>
    </lineage>
</organism>
<dbReference type="Pfam" id="PF10074">
    <property type="entry name" value="RovC_DNA-bd"/>
    <property type="match status" value="1"/>
</dbReference>
<evidence type="ECO:0000313" key="3">
    <source>
        <dbReference type="Proteomes" id="UP000028534"/>
    </source>
</evidence>